<dbReference type="InterPro" id="IPR013087">
    <property type="entry name" value="Znf_C2H2_type"/>
</dbReference>
<keyword evidence="1" id="KW-0805">Transcription regulation</keyword>
<accession>A0A061DQF7</accession>
<feature type="compositionally biased region" description="Basic and acidic residues" evidence="6">
    <location>
        <begin position="77"/>
        <end position="88"/>
    </location>
</feature>
<feature type="compositionally biased region" description="Acidic residues" evidence="6">
    <location>
        <begin position="67"/>
        <end position="76"/>
    </location>
</feature>
<dbReference type="InterPro" id="IPR057993">
    <property type="entry name" value="HD-Zip_IV_C"/>
</dbReference>
<dbReference type="Pfam" id="PF01852">
    <property type="entry name" value="START"/>
    <property type="match status" value="1"/>
</dbReference>
<evidence type="ECO:0000313" key="9">
    <source>
        <dbReference type="Proteomes" id="UP000026915"/>
    </source>
</evidence>
<keyword evidence="3" id="KW-0371">Homeobox</keyword>
<evidence type="ECO:0000313" key="8">
    <source>
        <dbReference type="EMBL" id="EOX94336.1"/>
    </source>
</evidence>
<sequence>MLEIVYCNLKKGFSFEFNYCKECAARTFNKLMCLCCCSQGFSGAENMYPHQPLPHGNDQKQIQESRDQDEENESSEDQERTSEVFSDQHRDVEAYSDRSITDAVSLDKSEDSIEYLELSAEIAKNVCKAAYHEFMRIAMRERSWLPGNPAEGFLPGDTDISEFRTRTPAGRKTEVSTASAIIPIPASEMASMMMDVNQWANLFVQIVYWGAGYDCTHVLQRMREDDNSIQRLVEITPSSYAIIDVSIYYIDPTSRTDSLRKPSGVVIREHDQDSCEIVWVENVEVDEVSENIYSSVINSNLAFCAQRWISTLLRILQSENGVLVHDSDLVVHDSGHDSVLALTQSMKRFFMRCVADRLDPAVLTDISKKKKLKILVNEESQGRYAYIGTTSFHVKAKPLSVFQFLKGRNLQLQLLRFPNSWELQRVYHFVTIDRSNSITLHRTTGEPHYYCLQEATVDEYCSFIISRPMSQQKVQRHISSGVDSGFEAGTKLDVDASGFAIMPDGPGGLESNGSLITFVMQLLYDPERPRLPSRFEIENDAFHEWVGIINDIRENITWMPVLHPGTYLTRPAQFST</sequence>
<dbReference type="GO" id="GO:0003677">
    <property type="term" value="F:DNA binding"/>
    <property type="evidence" value="ECO:0007669"/>
    <property type="project" value="UniProtKB-KW"/>
</dbReference>
<dbReference type="Pfam" id="PF25797">
    <property type="entry name" value="PDF2_C"/>
    <property type="match status" value="1"/>
</dbReference>
<name>A0A061DQF7_THECC</name>
<feature type="region of interest" description="Disordered" evidence="6">
    <location>
        <begin position="48"/>
        <end position="88"/>
    </location>
</feature>
<evidence type="ECO:0000256" key="4">
    <source>
        <dbReference type="ARBA" id="ARBA00023163"/>
    </source>
</evidence>
<dbReference type="HOGENOM" id="CLU_473629_0_0_1"/>
<dbReference type="PROSITE" id="PS50848">
    <property type="entry name" value="START"/>
    <property type="match status" value="1"/>
</dbReference>
<dbReference type="Proteomes" id="UP000026915">
    <property type="component" value="Chromosome 1"/>
</dbReference>
<keyword evidence="2" id="KW-0238">DNA-binding</keyword>
<dbReference type="eggNOG" id="ENOG502SRNB">
    <property type="taxonomic scope" value="Eukaryota"/>
</dbReference>
<evidence type="ECO:0000256" key="6">
    <source>
        <dbReference type="SAM" id="MobiDB-lite"/>
    </source>
</evidence>
<proteinExistence type="predicted"/>
<gene>
    <name evidence="8" type="ORF">TCM_003924</name>
</gene>
<protein>
    <submittedName>
        <fullName evidence="8">Protodermal factor 2, putative</fullName>
    </submittedName>
</protein>
<dbReference type="PANTHER" id="PTHR45654:SF90">
    <property type="entry name" value="HOMEOBOX-LEUCINE ZIPPER PROTEIN ROC7-LIKE"/>
    <property type="match status" value="1"/>
</dbReference>
<dbReference type="EMBL" id="CM001879">
    <property type="protein sequence ID" value="EOX94336.1"/>
    <property type="molecule type" value="Genomic_DNA"/>
</dbReference>
<dbReference type="PROSITE" id="PS00028">
    <property type="entry name" value="ZINC_FINGER_C2H2_1"/>
    <property type="match status" value="1"/>
</dbReference>
<evidence type="ECO:0000256" key="5">
    <source>
        <dbReference type="ARBA" id="ARBA00023242"/>
    </source>
</evidence>
<dbReference type="InParanoid" id="A0A061DQF7"/>
<dbReference type="Gramene" id="EOX94336">
    <property type="protein sequence ID" value="EOX94336"/>
    <property type="gene ID" value="TCM_003924"/>
</dbReference>
<dbReference type="PANTHER" id="PTHR45654">
    <property type="entry name" value="HOMEOBOX-LEUCINE ZIPPER PROTEIN MERISTEM L1"/>
    <property type="match status" value="1"/>
</dbReference>
<evidence type="ECO:0000256" key="1">
    <source>
        <dbReference type="ARBA" id="ARBA00023015"/>
    </source>
</evidence>
<evidence type="ECO:0000256" key="3">
    <source>
        <dbReference type="ARBA" id="ARBA00023155"/>
    </source>
</evidence>
<dbReference type="InterPro" id="IPR042160">
    <property type="entry name" value="HD-Zip_IV"/>
</dbReference>
<dbReference type="STRING" id="3641.A0A061DQF7"/>
<feature type="domain" description="START" evidence="7">
    <location>
        <begin position="218"/>
        <end position="321"/>
    </location>
</feature>
<feature type="compositionally biased region" description="Basic and acidic residues" evidence="6">
    <location>
        <begin position="57"/>
        <end position="66"/>
    </location>
</feature>
<evidence type="ECO:0000259" key="7">
    <source>
        <dbReference type="PROSITE" id="PS50848"/>
    </source>
</evidence>
<dbReference type="AlphaFoldDB" id="A0A061DQF7"/>
<dbReference type="SUPFAM" id="SSF55961">
    <property type="entry name" value="Bet v1-like"/>
    <property type="match status" value="1"/>
</dbReference>
<keyword evidence="9" id="KW-1185">Reference proteome</keyword>
<dbReference type="InterPro" id="IPR002913">
    <property type="entry name" value="START_lipid-bd_dom"/>
</dbReference>
<organism evidence="8 9">
    <name type="scientific">Theobroma cacao</name>
    <name type="common">Cacao</name>
    <name type="synonym">Cocoa</name>
    <dbReference type="NCBI Taxonomy" id="3641"/>
    <lineage>
        <taxon>Eukaryota</taxon>
        <taxon>Viridiplantae</taxon>
        <taxon>Streptophyta</taxon>
        <taxon>Embryophyta</taxon>
        <taxon>Tracheophyta</taxon>
        <taxon>Spermatophyta</taxon>
        <taxon>Magnoliopsida</taxon>
        <taxon>eudicotyledons</taxon>
        <taxon>Gunneridae</taxon>
        <taxon>Pentapetalae</taxon>
        <taxon>rosids</taxon>
        <taxon>malvids</taxon>
        <taxon>Malvales</taxon>
        <taxon>Malvaceae</taxon>
        <taxon>Byttnerioideae</taxon>
        <taxon>Theobroma</taxon>
    </lineage>
</organism>
<keyword evidence="4" id="KW-0804">Transcription</keyword>
<dbReference type="GO" id="GO:0008289">
    <property type="term" value="F:lipid binding"/>
    <property type="evidence" value="ECO:0007669"/>
    <property type="project" value="InterPro"/>
</dbReference>
<evidence type="ECO:0000256" key="2">
    <source>
        <dbReference type="ARBA" id="ARBA00023125"/>
    </source>
</evidence>
<reference evidence="8 9" key="1">
    <citation type="journal article" date="2013" name="Genome Biol.">
        <title>The genome sequence of the most widely cultivated cacao type and its use to identify candidate genes regulating pod color.</title>
        <authorList>
            <person name="Motamayor J.C."/>
            <person name="Mockaitis K."/>
            <person name="Schmutz J."/>
            <person name="Haiminen N."/>
            <person name="Iii D.L."/>
            <person name="Cornejo O."/>
            <person name="Findley S.D."/>
            <person name="Zheng P."/>
            <person name="Utro F."/>
            <person name="Royaert S."/>
            <person name="Saski C."/>
            <person name="Jenkins J."/>
            <person name="Podicheti R."/>
            <person name="Zhao M."/>
            <person name="Scheffler B.E."/>
            <person name="Stack J.C."/>
            <person name="Feltus F.A."/>
            <person name="Mustiga G.M."/>
            <person name="Amores F."/>
            <person name="Phillips W."/>
            <person name="Marelli J.P."/>
            <person name="May G.D."/>
            <person name="Shapiro H."/>
            <person name="Ma J."/>
            <person name="Bustamante C.D."/>
            <person name="Schnell R.J."/>
            <person name="Main D."/>
            <person name="Gilbert D."/>
            <person name="Parida L."/>
            <person name="Kuhn D.N."/>
        </authorList>
    </citation>
    <scope>NUCLEOTIDE SEQUENCE [LARGE SCALE GENOMIC DNA]</scope>
    <source>
        <strain evidence="9">cv. Matina 1-6</strain>
    </source>
</reference>
<keyword evidence="5" id="KW-0539">Nucleus</keyword>